<dbReference type="Proteomes" id="UP001497457">
    <property type="component" value="Chromosome 25rd"/>
</dbReference>
<feature type="region of interest" description="Disordered" evidence="1">
    <location>
        <begin position="85"/>
        <end position="128"/>
    </location>
</feature>
<dbReference type="EMBL" id="OZ075135">
    <property type="protein sequence ID" value="CAL4996977.1"/>
    <property type="molecule type" value="Genomic_DNA"/>
</dbReference>
<organism evidence="2 3">
    <name type="scientific">Urochloa decumbens</name>
    <dbReference type="NCBI Taxonomy" id="240449"/>
    <lineage>
        <taxon>Eukaryota</taxon>
        <taxon>Viridiplantae</taxon>
        <taxon>Streptophyta</taxon>
        <taxon>Embryophyta</taxon>
        <taxon>Tracheophyta</taxon>
        <taxon>Spermatophyta</taxon>
        <taxon>Magnoliopsida</taxon>
        <taxon>Liliopsida</taxon>
        <taxon>Poales</taxon>
        <taxon>Poaceae</taxon>
        <taxon>PACMAD clade</taxon>
        <taxon>Panicoideae</taxon>
        <taxon>Panicodae</taxon>
        <taxon>Paniceae</taxon>
        <taxon>Melinidinae</taxon>
        <taxon>Urochloa</taxon>
    </lineage>
</organism>
<sequence length="128" mass="12896">MASSSSSLSLPLQLLRFRTSSSSRVGPSPASIRLRQPARSLRPIAAVSYHGEASGHGDDGIAAATSVLLRQLDGNEVVAELRAARTVSRAAQPRKPKEGGGGSGGKIHAAASTGKPKEGSGGQGGSIN</sequence>
<evidence type="ECO:0000313" key="3">
    <source>
        <dbReference type="Proteomes" id="UP001497457"/>
    </source>
</evidence>
<keyword evidence="3" id="KW-1185">Reference proteome</keyword>
<accession>A0ABC9BD47</accession>
<proteinExistence type="predicted"/>
<evidence type="ECO:0000256" key="1">
    <source>
        <dbReference type="SAM" id="MobiDB-lite"/>
    </source>
</evidence>
<protein>
    <submittedName>
        <fullName evidence="2">Uncharacterized protein</fullName>
    </submittedName>
</protein>
<reference evidence="2" key="1">
    <citation type="submission" date="2024-10" db="EMBL/GenBank/DDBJ databases">
        <authorList>
            <person name="Ryan C."/>
        </authorList>
    </citation>
    <scope>NUCLEOTIDE SEQUENCE [LARGE SCALE GENOMIC DNA]</scope>
</reference>
<dbReference type="AlphaFoldDB" id="A0ABC9BD47"/>
<feature type="compositionally biased region" description="Gly residues" evidence="1">
    <location>
        <begin position="119"/>
        <end position="128"/>
    </location>
</feature>
<name>A0ABC9BD47_9POAL</name>
<evidence type="ECO:0000313" key="2">
    <source>
        <dbReference type="EMBL" id="CAL4996977.1"/>
    </source>
</evidence>
<gene>
    <name evidence="2" type="ORF">URODEC1_LOCUS63185</name>
</gene>